<keyword evidence="3" id="KW-1185">Reference proteome</keyword>
<evidence type="ECO:0000313" key="2">
    <source>
        <dbReference type="EMBL" id="KAK7532451.1"/>
    </source>
</evidence>
<sequence length="159" mass="16720">MKLTLTILFFLYAVVATATPFAAAAGGDAADAAAADHNSPQFGIQGDVIILKTDCKTVGDCSAPCHDKQAYLDAIAGSNFPEKYANEIACKWTKAPDDAACSYLFTCKKFKPPCGEGKEEAKAFKTGDSSSMCSCPNVCEAARAGFQVGDKPKDECTPK</sequence>
<dbReference type="RefSeq" id="XP_066652119.1">
    <property type="nucleotide sequence ID" value="XM_066803359.1"/>
</dbReference>
<evidence type="ECO:0000313" key="3">
    <source>
        <dbReference type="Proteomes" id="UP001360953"/>
    </source>
</evidence>
<evidence type="ECO:0000256" key="1">
    <source>
        <dbReference type="SAM" id="SignalP"/>
    </source>
</evidence>
<comment type="caution">
    <text evidence="2">The sequence shown here is derived from an EMBL/GenBank/DDBJ whole genome shotgun (WGS) entry which is preliminary data.</text>
</comment>
<dbReference type="Proteomes" id="UP001360953">
    <property type="component" value="Unassembled WGS sequence"/>
</dbReference>
<proteinExistence type="predicted"/>
<protein>
    <submittedName>
        <fullName evidence="2">Uncharacterized protein</fullName>
    </submittedName>
</protein>
<gene>
    <name evidence="2" type="ORF">J3D65DRAFT_671044</name>
</gene>
<dbReference type="GeneID" id="92036265"/>
<name>A0ABR1LB30_9PEZI</name>
<organism evidence="2 3">
    <name type="scientific">Phyllosticta citribraziliensis</name>
    <dbReference type="NCBI Taxonomy" id="989973"/>
    <lineage>
        <taxon>Eukaryota</taxon>
        <taxon>Fungi</taxon>
        <taxon>Dikarya</taxon>
        <taxon>Ascomycota</taxon>
        <taxon>Pezizomycotina</taxon>
        <taxon>Dothideomycetes</taxon>
        <taxon>Dothideomycetes incertae sedis</taxon>
        <taxon>Botryosphaeriales</taxon>
        <taxon>Phyllostictaceae</taxon>
        <taxon>Phyllosticta</taxon>
    </lineage>
</organism>
<feature type="signal peptide" evidence="1">
    <location>
        <begin position="1"/>
        <end position="18"/>
    </location>
</feature>
<dbReference type="EMBL" id="JBBPEH010000011">
    <property type="protein sequence ID" value="KAK7532451.1"/>
    <property type="molecule type" value="Genomic_DNA"/>
</dbReference>
<accession>A0ABR1LB30</accession>
<reference evidence="2 3" key="1">
    <citation type="submission" date="2024-04" db="EMBL/GenBank/DDBJ databases">
        <title>Phyllosticta paracitricarpa is synonymous to the EU quarantine fungus P. citricarpa based on phylogenomic analyses.</title>
        <authorList>
            <consortium name="Lawrence Berkeley National Laboratory"/>
            <person name="Van ingen-buijs V.A."/>
            <person name="Van westerhoven A.C."/>
            <person name="Haridas S."/>
            <person name="Skiadas P."/>
            <person name="Martin F."/>
            <person name="Groenewald J.Z."/>
            <person name="Crous P.W."/>
            <person name="Seidl M.F."/>
        </authorList>
    </citation>
    <scope>NUCLEOTIDE SEQUENCE [LARGE SCALE GENOMIC DNA]</scope>
    <source>
        <strain evidence="2 3">CPC 17464</strain>
    </source>
</reference>
<keyword evidence="1" id="KW-0732">Signal</keyword>
<feature type="chain" id="PRO_5045247795" evidence="1">
    <location>
        <begin position="19"/>
        <end position="159"/>
    </location>
</feature>